<evidence type="ECO:0000256" key="6">
    <source>
        <dbReference type="ARBA" id="ARBA00023239"/>
    </source>
</evidence>
<dbReference type="NCBIfam" id="TIGR01182">
    <property type="entry name" value="eda"/>
    <property type="match status" value="1"/>
</dbReference>
<dbReference type="PATRIC" id="fig|1232683.4.peg.3067"/>
<evidence type="ECO:0000256" key="4">
    <source>
        <dbReference type="ARBA" id="ARBA00011233"/>
    </source>
</evidence>
<evidence type="ECO:0000256" key="8">
    <source>
        <dbReference type="ARBA" id="ARBA00023277"/>
    </source>
</evidence>
<dbReference type="EMBL" id="JMQN01000047">
    <property type="protein sequence ID" value="KEA62645.1"/>
    <property type="molecule type" value="Genomic_DNA"/>
</dbReference>
<dbReference type="GO" id="GO:0008675">
    <property type="term" value="F:2-dehydro-3-deoxy-phosphogluconate aldolase activity"/>
    <property type="evidence" value="ECO:0007669"/>
    <property type="project" value="UniProtKB-EC"/>
</dbReference>
<comment type="catalytic activity">
    <reaction evidence="1">
        <text>2-dehydro-3-deoxy-6-phospho-D-gluconate = D-glyceraldehyde 3-phosphate + pyruvate</text>
        <dbReference type="Rhea" id="RHEA:17089"/>
        <dbReference type="ChEBI" id="CHEBI:15361"/>
        <dbReference type="ChEBI" id="CHEBI:57569"/>
        <dbReference type="ChEBI" id="CHEBI:59776"/>
        <dbReference type="EC" id="4.1.2.14"/>
    </reaction>
</comment>
<proteinExistence type="inferred from homology"/>
<accession>A0A081FVU0</accession>
<dbReference type="RefSeq" id="WP_036190156.1">
    <property type="nucleotide sequence ID" value="NZ_JMQN01000047.1"/>
</dbReference>
<comment type="caution">
    <text evidence="9">The sequence shown here is derived from an EMBL/GenBank/DDBJ whole genome shotgun (WGS) entry which is preliminary data.</text>
</comment>
<evidence type="ECO:0000256" key="7">
    <source>
        <dbReference type="ARBA" id="ARBA00023270"/>
    </source>
</evidence>
<dbReference type="InterPro" id="IPR013785">
    <property type="entry name" value="Aldolase_TIM"/>
</dbReference>
<keyword evidence="6 9" id="KW-0456">Lyase</keyword>
<evidence type="ECO:0000313" key="9">
    <source>
        <dbReference type="EMBL" id="KEA62645.1"/>
    </source>
</evidence>
<dbReference type="InterPro" id="IPR000887">
    <property type="entry name" value="Aldlse_KDPG_KHG"/>
</dbReference>
<evidence type="ECO:0000313" key="10">
    <source>
        <dbReference type="Proteomes" id="UP000028252"/>
    </source>
</evidence>
<dbReference type="CDD" id="cd00452">
    <property type="entry name" value="KDPG_aldolase"/>
    <property type="match status" value="1"/>
</dbReference>
<evidence type="ECO:0000256" key="3">
    <source>
        <dbReference type="ARBA" id="ARBA00006906"/>
    </source>
</evidence>
<protein>
    <recommendedName>
        <fullName evidence="5">2-dehydro-3-deoxy-phosphogluconate aldolase</fullName>
        <ecNumber evidence="5">4.1.2.14</ecNumber>
    </recommendedName>
</protein>
<gene>
    <name evidence="9" type="ORF">ADIMK_3117</name>
</gene>
<dbReference type="PROSITE" id="PS00160">
    <property type="entry name" value="ALDOLASE_KDPG_KHG_2"/>
    <property type="match status" value="1"/>
</dbReference>
<dbReference type="Pfam" id="PF01081">
    <property type="entry name" value="Aldolase"/>
    <property type="match status" value="1"/>
</dbReference>
<keyword evidence="10" id="KW-1185">Reference proteome</keyword>
<comment type="similarity">
    <text evidence="3">Belongs to the KHG/KDPG aldolase family.</text>
</comment>
<dbReference type="EC" id="4.1.2.14" evidence="5"/>
<keyword evidence="8" id="KW-0119">Carbohydrate metabolism</keyword>
<dbReference type="OrthoDB" id="9805177at2"/>
<dbReference type="eggNOG" id="COG0800">
    <property type="taxonomic scope" value="Bacteria"/>
</dbReference>
<evidence type="ECO:0000256" key="2">
    <source>
        <dbReference type="ARBA" id="ARBA00004736"/>
    </source>
</evidence>
<evidence type="ECO:0000256" key="1">
    <source>
        <dbReference type="ARBA" id="ARBA00000654"/>
    </source>
</evidence>
<evidence type="ECO:0000256" key="5">
    <source>
        <dbReference type="ARBA" id="ARBA00013063"/>
    </source>
</evidence>
<dbReference type="PROSITE" id="PS00159">
    <property type="entry name" value="ALDOLASE_KDPG_KHG_1"/>
    <property type="match status" value="1"/>
</dbReference>
<comment type="subunit">
    <text evidence="4">Homotrimer.</text>
</comment>
<sequence>MSTQADAVLNSAPVMPVLVIERVEDAVPLANALKAGGLRVLEVTLRTDAALDAIRAMVDEVDDVIVGAGTVATVSQLADVEAAGAAFAISPGATAALLEAGRTSAIPYIPAISTVSELMNGLDAGYSAFKFFPAEASGGVATLKAIAGPFPDVRFCPTGGIGADNFTDYLKLPNVSCVGGSWVVPAGLIRDRDWAGITALAAAAVARAGQCG</sequence>
<dbReference type="AlphaFoldDB" id="A0A081FVU0"/>
<dbReference type="Gene3D" id="3.20.20.70">
    <property type="entry name" value="Aldolase class I"/>
    <property type="match status" value="1"/>
</dbReference>
<keyword evidence="7" id="KW-0704">Schiff base</keyword>
<dbReference type="Proteomes" id="UP000028252">
    <property type="component" value="Unassembled WGS sequence"/>
</dbReference>
<dbReference type="InterPro" id="IPR031338">
    <property type="entry name" value="KDPG/KHG_AS_2"/>
</dbReference>
<comment type="pathway">
    <text evidence="2">Carbohydrate acid metabolism; 2-dehydro-3-deoxy-D-gluconate degradation; D-glyceraldehyde 3-phosphate and pyruvate from 2-dehydro-3-deoxy-D-gluconate: step 2/2.</text>
</comment>
<dbReference type="STRING" id="1232683.ADIMK_3117"/>
<dbReference type="InterPro" id="IPR031337">
    <property type="entry name" value="KDPG/KHG_AS_1"/>
</dbReference>
<dbReference type="PANTHER" id="PTHR30246:SF1">
    <property type="entry name" value="2-DEHYDRO-3-DEOXY-6-PHOSPHOGALACTONATE ALDOLASE-RELATED"/>
    <property type="match status" value="1"/>
</dbReference>
<reference evidence="9 10" key="1">
    <citation type="submission" date="2014-04" db="EMBL/GenBank/DDBJ databases">
        <title>Marinobacterium kochiensis sp. nov., isolated from sediment sample collected from Kochi backwaters in Kerala, India.</title>
        <authorList>
            <person name="Singh A."/>
            <person name="Pinnaka A.K."/>
        </authorList>
    </citation>
    <scope>NUCLEOTIDE SEQUENCE [LARGE SCALE GENOMIC DNA]</scope>
    <source>
        <strain evidence="9 10">AK27</strain>
    </source>
</reference>
<dbReference type="PANTHER" id="PTHR30246">
    <property type="entry name" value="2-KETO-3-DEOXY-6-PHOSPHOGLUCONATE ALDOLASE"/>
    <property type="match status" value="1"/>
</dbReference>
<dbReference type="SUPFAM" id="SSF51569">
    <property type="entry name" value="Aldolase"/>
    <property type="match status" value="1"/>
</dbReference>
<organism evidence="9 10">
    <name type="scientific">Marinobacterium lacunae</name>
    <dbReference type="NCBI Taxonomy" id="1232683"/>
    <lineage>
        <taxon>Bacteria</taxon>
        <taxon>Pseudomonadati</taxon>
        <taxon>Pseudomonadota</taxon>
        <taxon>Gammaproteobacteria</taxon>
        <taxon>Oceanospirillales</taxon>
        <taxon>Oceanospirillaceae</taxon>
        <taxon>Marinobacterium</taxon>
    </lineage>
</organism>
<dbReference type="NCBIfam" id="NF004325">
    <property type="entry name" value="PRK05718.1"/>
    <property type="match status" value="1"/>
</dbReference>
<name>A0A081FVU0_9GAMM</name>